<dbReference type="RefSeq" id="WP_354602790.1">
    <property type="nucleotide sequence ID" value="NZ_JBEWZI010000036.1"/>
</dbReference>
<dbReference type="PANTHER" id="PTHR11717:SF7">
    <property type="entry name" value="LOW MOLECULAR WEIGHT PHOSPHOTYROSINE PROTEIN PHOSPHATASE"/>
    <property type="match status" value="1"/>
</dbReference>
<evidence type="ECO:0000259" key="5">
    <source>
        <dbReference type="SMART" id="SM00226"/>
    </source>
</evidence>
<proteinExistence type="inferred from homology"/>
<dbReference type="InterPro" id="IPR023485">
    <property type="entry name" value="Ptyr_pPase"/>
</dbReference>
<keyword evidence="7" id="KW-1185">Reference proteome</keyword>
<evidence type="ECO:0000256" key="1">
    <source>
        <dbReference type="ARBA" id="ARBA00011063"/>
    </source>
</evidence>
<evidence type="ECO:0000313" key="7">
    <source>
        <dbReference type="Proteomes" id="UP001549691"/>
    </source>
</evidence>
<organism evidence="6 7">
    <name type="scientific">Uliginosibacterium flavum</name>
    <dbReference type="NCBI Taxonomy" id="1396831"/>
    <lineage>
        <taxon>Bacteria</taxon>
        <taxon>Pseudomonadati</taxon>
        <taxon>Pseudomonadota</taxon>
        <taxon>Betaproteobacteria</taxon>
        <taxon>Rhodocyclales</taxon>
        <taxon>Zoogloeaceae</taxon>
        <taxon>Uliginosibacterium</taxon>
    </lineage>
</organism>
<dbReference type="Gene3D" id="3.40.50.2300">
    <property type="match status" value="1"/>
</dbReference>
<keyword evidence="3 6" id="KW-0378">Hydrolase</keyword>
<dbReference type="Pfam" id="PF01451">
    <property type="entry name" value="LMWPc"/>
    <property type="match status" value="1"/>
</dbReference>
<dbReference type="EC" id="3.1.3.48" evidence="2"/>
<dbReference type="CDD" id="cd16343">
    <property type="entry name" value="LMWPTP"/>
    <property type="match status" value="1"/>
</dbReference>
<keyword evidence="4" id="KW-0904">Protein phosphatase</keyword>
<evidence type="ECO:0000256" key="4">
    <source>
        <dbReference type="ARBA" id="ARBA00022912"/>
    </source>
</evidence>
<protein>
    <recommendedName>
        <fullName evidence="2">protein-tyrosine-phosphatase</fullName>
        <ecNumber evidence="2">3.1.3.48</ecNumber>
    </recommendedName>
</protein>
<dbReference type="InterPro" id="IPR017867">
    <property type="entry name" value="Tyr_phospatase_low_mol_wt"/>
</dbReference>
<dbReference type="EMBL" id="JBEWZI010000036">
    <property type="protein sequence ID" value="MET7016333.1"/>
    <property type="molecule type" value="Genomic_DNA"/>
</dbReference>
<name>A0ABV2TT73_9RHOO</name>
<evidence type="ECO:0000313" key="6">
    <source>
        <dbReference type="EMBL" id="MET7016333.1"/>
    </source>
</evidence>
<comment type="caution">
    <text evidence="6">The sequence shown here is derived from an EMBL/GenBank/DDBJ whole genome shotgun (WGS) entry which is preliminary data.</text>
</comment>
<evidence type="ECO:0000256" key="3">
    <source>
        <dbReference type="ARBA" id="ARBA00022801"/>
    </source>
</evidence>
<evidence type="ECO:0000256" key="2">
    <source>
        <dbReference type="ARBA" id="ARBA00013064"/>
    </source>
</evidence>
<gene>
    <name evidence="6" type="ORF">ABXR19_19270</name>
</gene>
<dbReference type="InterPro" id="IPR050438">
    <property type="entry name" value="LMW_PTPase"/>
</dbReference>
<dbReference type="Proteomes" id="UP001549691">
    <property type="component" value="Unassembled WGS sequence"/>
</dbReference>
<feature type="domain" description="Phosphotyrosine protein phosphatase I" evidence="5">
    <location>
        <begin position="2"/>
        <end position="151"/>
    </location>
</feature>
<dbReference type="GO" id="GO:0004725">
    <property type="term" value="F:protein tyrosine phosphatase activity"/>
    <property type="evidence" value="ECO:0007669"/>
    <property type="project" value="UniProtKB-EC"/>
</dbReference>
<accession>A0ABV2TT73</accession>
<dbReference type="SMART" id="SM00226">
    <property type="entry name" value="LMWPc"/>
    <property type="match status" value="1"/>
</dbReference>
<dbReference type="PRINTS" id="PR00719">
    <property type="entry name" value="LMWPTPASE"/>
</dbReference>
<sequence>MKRILFVCTGNICRSPTADGIARHLAAQLGVADRFEFDSAGTQAYHAGEAPDRRAQAAARKRGYDLSGLRARAVEAEDFERFDLILAMDRGHYASLKRQCPPHLQNRLAMFLTWSKSLPDGDLPDPYYGGEEGFEQVLNLCEEVVHALLTSSPG</sequence>
<dbReference type="SUPFAM" id="SSF52788">
    <property type="entry name" value="Phosphotyrosine protein phosphatases I"/>
    <property type="match status" value="1"/>
</dbReference>
<dbReference type="PANTHER" id="PTHR11717">
    <property type="entry name" value="LOW MOLECULAR WEIGHT PROTEIN TYROSINE PHOSPHATASE"/>
    <property type="match status" value="1"/>
</dbReference>
<reference evidence="6 7" key="1">
    <citation type="submission" date="2024-07" db="EMBL/GenBank/DDBJ databases">
        <title>Uliginosibacterium flavum JJ3220;KACC:17644.</title>
        <authorList>
            <person name="Kim M.K."/>
        </authorList>
    </citation>
    <scope>NUCLEOTIDE SEQUENCE [LARGE SCALE GENOMIC DNA]</scope>
    <source>
        <strain evidence="6 7">KACC:17644</strain>
    </source>
</reference>
<dbReference type="InterPro" id="IPR036196">
    <property type="entry name" value="Ptyr_pPase_sf"/>
</dbReference>
<comment type="similarity">
    <text evidence="1">Belongs to the low molecular weight phosphotyrosine protein phosphatase family.</text>
</comment>